<proteinExistence type="predicted"/>
<dbReference type="RefSeq" id="WP_076525725.1">
    <property type="nucleotide sequence ID" value="NZ_CP048103.1"/>
</dbReference>
<evidence type="ECO:0000259" key="6">
    <source>
        <dbReference type="Pfam" id="PF12698"/>
    </source>
</evidence>
<feature type="transmembrane region" description="Helical" evidence="5">
    <location>
        <begin position="20"/>
        <end position="38"/>
    </location>
</feature>
<keyword evidence="4 5" id="KW-0472">Membrane</keyword>
<evidence type="ECO:0000256" key="5">
    <source>
        <dbReference type="SAM" id="Phobius"/>
    </source>
</evidence>
<sequence length="716" mass="80473">MKNILSIYARDLKNITRHWVAAVIIGGLILLPSLYAWFNIKASWDPYGNTQGVPVAVTNLDKGTTVRGHEIRLGDEVVRSLKKNKKLGWIFINQKKAYEGVRRGDVYASITIPEDFSKKIATVITGEPVKPEIVYYVNEKINAITPKMTEKGATGIVQQVSDNFVKTATGAMFKTFNELGIELEREWPTVKALEELVFRLEKSFPTVNRAVRIALEDVNKAAEITGKAQRGLARAARITRDGKEFTHRLHRFLDHLRGSTETLLPRVKDRIETVHQTAVSMQQLTSRLQKTDMDPTDVKSAVSEATGRLTAGLTATDHIIQLLERVNRLADQPILDPEIKRLQRIREGFQQQLMLLDRIESTVSNGEAPGKDLFRRWNDASRITQQRTQDVMNRLEGEFQPKIRKGLDQADSSLDRVQSILDETDRTLPDVNKIIRDATKGIAVGKKELRTIKEHLPQIEAKVHHLADEIRKAEAETDLGEVIDLLKNDFHKESDFFAQPVLLREVKLYPIPNYGSAMSPFYTVLSLWVGTLLLVSLLTTEVHDPHGVYKSYQVYFGRYLTFLTIALMQSVIVTVGNLFVLHTYCSDPLWFVLFGLLISAVSMLIVYTLVSVFGNVGKALSIVLLVLQLSASGGTFPVQVMPLFFQAIHPFLPFTYAISMMREAVGGAIWEIVWKDLSILGVFAALALLIGLALKEPINRKTSKLMESAKASQLIH</sequence>
<evidence type="ECO:0000256" key="4">
    <source>
        <dbReference type="ARBA" id="ARBA00023136"/>
    </source>
</evidence>
<dbReference type="OrthoDB" id="9811483at2"/>
<dbReference type="NCBIfam" id="TIGR03062">
    <property type="entry name" value="pip_yhgE_Cterm"/>
    <property type="match status" value="1"/>
</dbReference>
<organism evidence="7 8">
    <name type="scientific">Kroppenstedtia eburnea</name>
    <dbReference type="NCBI Taxonomy" id="714067"/>
    <lineage>
        <taxon>Bacteria</taxon>
        <taxon>Bacillati</taxon>
        <taxon>Bacillota</taxon>
        <taxon>Bacilli</taxon>
        <taxon>Bacillales</taxon>
        <taxon>Thermoactinomycetaceae</taxon>
        <taxon>Kroppenstedtia</taxon>
    </lineage>
</organism>
<evidence type="ECO:0000256" key="2">
    <source>
        <dbReference type="ARBA" id="ARBA00022692"/>
    </source>
</evidence>
<accession>A0A1N7NMA1</accession>
<name>A0A1N7NMA1_9BACL</name>
<feature type="transmembrane region" description="Helical" evidence="5">
    <location>
        <begin position="672"/>
        <end position="694"/>
    </location>
</feature>
<dbReference type="EMBL" id="FTOD01000009">
    <property type="protein sequence ID" value="SIS99525.1"/>
    <property type="molecule type" value="Genomic_DNA"/>
</dbReference>
<dbReference type="Gene3D" id="3.40.1710.10">
    <property type="entry name" value="abc type-2 transporter like domain"/>
    <property type="match status" value="1"/>
</dbReference>
<feature type="domain" description="ABC-2 type transporter transmembrane" evidence="6">
    <location>
        <begin position="550"/>
        <end position="692"/>
    </location>
</feature>
<dbReference type="InterPro" id="IPR017500">
    <property type="entry name" value="Phage_infect_YhgE_N"/>
</dbReference>
<evidence type="ECO:0000256" key="1">
    <source>
        <dbReference type="ARBA" id="ARBA00004141"/>
    </source>
</evidence>
<comment type="subcellular location">
    <subcellularLocation>
        <location evidence="1">Membrane</location>
        <topology evidence="1">Multi-pass membrane protein</topology>
    </subcellularLocation>
</comment>
<dbReference type="GO" id="GO:0140359">
    <property type="term" value="F:ABC-type transporter activity"/>
    <property type="evidence" value="ECO:0007669"/>
    <property type="project" value="InterPro"/>
</dbReference>
<feature type="transmembrane region" description="Helical" evidence="5">
    <location>
        <begin position="590"/>
        <end position="610"/>
    </location>
</feature>
<dbReference type="Pfam" id="PF12698">
    <property type="entry name" value="ABC2_membrane_3"/>
    <property type="match status" value="1"/>
</dbReference>
<keyword evidence="3 5" id="KW-1133">Transmembrane helix</keyword>
<evidence type="ECO:0000256" key="3">
    <source>
        <dbReference type="ARBA" id="ARBA00022989"/>
    </source>
</evidence>
<reference evidence="8" key="1">
    <citation type="submission" date="2017-01" db="EMBL/GenBank/DDBJ databases">
        <authorList>
            <person name="Varghese N."/>
            <person name="Submissions S."/>
        </authorList>
    </citation>
    <scope>NUCLEOTIDE SEQUENCE [LARGE SCALE GENOMIC DNA]</scope>
    <source>
        <strain evidence="8">DSM 45196</strain>
    </source>
</reference>
<gene>
    <name evidence="7" type="ORF">SAMN05421790_109105</name>
</gene>
<evidence type="ECO:0000313" key="7">
    <source>
        <dbReference type="EMBL" id="SIS99525.1"/>
    </source>
</evidence>
<protein>
    <submittedName>
        <fullName evidence="7">Putative membrane protein</fullName>
    </submittedName>
</protein>
<feature type="transmembrane region" description="Helical" evidence="5">
    <location>
        <begin position="559"/>
        <end position="584"/>
    </location>
</feature>
<dbReference type="AlphaFoldDB" id="A0A1N7NMA1"/>
<dbReference type="NCBIfam" id="TIGR03061">
    <property type="entry name" value="pip_yhgE_Nterm"/>
    <property type="match status" value="1"/>
</dbReference>
<dbReference type="Proteomes" id="UP000186795">
    <property type="component" value="Unassembled WGS sequence"/>
</dbReference>
<dbReference type="InterPro" id="IPR017501">
    <property type="entry name" value="Phage_infect_YhgE_C"/>
</dbReference>
<evidence type="ECO:0000313" key="8">
    <source>
        <dbReference type="Proteomes" id="UP000186795"/>
    </source>
</evidence>
<dbReference type="PANTHER" id="PTHR43077">
    <property type="entry name" value="TRANSPORT PERMEASE YVFS-RELATED"/>
    <property type="match status" value="1"/>
</dbReference>
<dbReference type="PANTHER" id="PTHR43077:SF10">
    <property type="entry name" value="TRANSPORT PERMEASE PROTEIN"/>
    <property type="match status" value="1"/>
</dbReference>
<dbReference type="InterPro" id="IPR051328">
    <property type="entry name" value="T7SS_ABC-Transporter"/>
</dbReference>
<feature type="transmembrane region" description="Helical" evidence="5">
    <location>
        <begin position="520"/>
        <end position="538"/>
    </location>
</feature>
<keyword evidence="8" id="KW-1185">Reference proteome</keyword>
<dbReference type="GO" id="GO:0016020">
    <property type="term" value="C:membrane"/>
    <property type="evidence" value="ECO:0007669"/>
    <property type="project" value="UniProtKB-SubCell"/>
</dbReference>
<feature type="transmembrane region" description="Helical" evidence="5">
    <location>
        <begin position="622"/>
        <end position="652"/>
    </location>
</feature>
<keyword evidence="2 5" id="KW-0812">Transmembrane</keyword>
<dbReference type="InterPro" id="IPR013525">
    <property type="entry name" value="ABC2_TM"/>
</dbReference>